<dbReference type="SUPFAM" id="SSF51445">
    <property type="entry name" value="(Trans)glycosidases"/>
    <property type="match status" value="1"/>
</dbReference>
<keyword evidence="4 17" id="KW-0812">Transmembrane</keyword>
<evidence type="ECO:0000256" key="4">
    <source>
        <dbReference type="ARBA" id="ARBA00022692"/>
    </source>
</evidence>
<feature type="region of interest" description="Disordered" evidence="16">
    <location>
        <begin position="1"/>
        <end position="83"/>
    </location>
</feature>
<feature type="region of interest" description="Disordered" evidence="16">
    <location>
        <begin position="123"/>
        <end position="158"/>
    </location>
</feature>
<evidence type="ECO:0000256" key="10">
    <source>
        <dbReference type="ARBA" id="ARBA00023295"/>
    </source>
</evidence>
<comment type="similarity">
    <text evidence="2">Belongs to the glycosyl hydrolase 5 (cellulase A) family.</text>
</comment>
<comment type="function">
    <text evidence="13">Glucosidase involved in the degradation of cellulosic biomass. Active on lichenan.</text>
</comment>
<feature type="compositionally biased region" description="Low complexity" evidence="16">
    <location>
        <begin position="123"/>
        <end position="147"/>
    </location>
</feature>
<evidence type="ECO:0000256" key="17">
    <source>
        <dbReference type="SAM" id="Phobius"/>
    </source>
</evidence>
<keyword evidence="10" id="KW-0326">Glycosidase</keyword>
<keyword evidence="11" id="KW-0961">Cell wall biogenesis/degradation</keyword>
<organism evidence="19 20">
    <name type="scientific">Schizopora paradoxa</name>
    <dbReference type="NCBI Taxonomy" id="27342"/>
    <lineage>
        <taxon>Eukaryota</taxon>
        <taxon>Fungi</taxon>
        <taxon>Dikarya</taxon>
        <taxon>Basidiomycota</taxon>
        <taxon>Agaricomycotina</taxon>
        <taxon>Agaricomycetes</taxon>
        <taxon>Hymenochaetales</taxon>
        <taxon>Schizoporaceae</taxon>
        <taxon>Schizopora</taxon>
    </lineage>
</organism>
<evidence type="ECO:0000256" key="6">
    <source>
        <dbReference type="ARBA" id="ARBA00022968"/>
    </source>
</evidence>
<dbReference type="AlphaFoldDB" id="A0A0H2RRC8"/>
<feature type="domain" description="Glycoside hydrolase family 5" evidence="18">
    <location>
        <begin position="264"/>
        <end position="460"/>
    </location>
</feature>
<dbReference type="GO" id="GO:0009986">
    <property type="term" value="C:cell surface"/>
    <property type="evidence" value="ECO:0007669"/>
    <property type="project" value="TreeGrafter"/>
</dbReference>
<evidence type="ECO:0000256" key="3">
    <source>
        <dbReference type="ARBA" id="ARBA00022475"/>
    </source>
</evidence>
<feature type="compositionally biased region" description="Polar residues" evidence="16">
    <location>
        <begin position="16"/>
        <end position="37"/>
    </location>
</feature>
<dbReference type="InterPro" id="IPR050386">
    <property type="entry name" value="Glycosyl_hydrolase_5"/>
</dbReference>
<dbReference type="InParanoid" id="A0A0H2RRC8"/>
<dbReference type="PANTHER" id="PTHR31297:SF34">
    <property type="entry name" value="GLUCAN 1,3-BETA-GLUCOSIDASE 2"/>
    <property type="match status" value="1"/>
</dbReference>
<evidence type="ECO:0000259" key="18">
    <source>
        <dbReference type="Pfam" id="PF00150"/>
    </source>
</evidence>
<dbReference type="PANTHER" id="PTHR31297">
    <property type="entry name" value="GLUCAN ENDO-1,6-BETA-GLUCOSIDASE B"/>
    <property type="match status" value="1"/>
</dbReference>
<evidence type="ECO:0000313" key="20">
    <source>
        <dbReference type="Proteomes" id="UP000053477"/>
    </source>
</evidence>
<evidence type="ECO:0000256" key="14">
    <source>
        <dbReference type="ARBA" id="ARBA00038929"/>
    </source>
</evidence>
<feature type="compositionally biased region" description="Polar residues" evidence="16">
    <location>
        <begin position="66"/>
        <end position="83"/>
    </location>
</feature>
<dbReference type="STRING" id="27342.A0A0H2RRC8"/>
<feature type="region of interest" description="Disordered" evidence="16">
    <location>
        <begin position="608"/>
        <end position="628"/>
    </location>
</feature>
<dbReference type="EC" id="3.2.1.58" evidence="14"/>
<dbReference type="InterPro" id="IPR001547">
    <property type="entry name" value="Glyco_hydro_5"/>
</dbReference>
<keyword evidence="20" id="KW-1185">Reference proteome</keyword>
<dbReference type="FunFam" id="3.20.20.80:FF:000033">
    <property type="entry name" value="Glucan 1,3-beta-glucosidase A"/>
    <property type="match status" value="1"/>
</dbReference>
<dbReference type="EMBL" id="KQ085947">
    <property type="protein sequence ID" value="KLO14167.1"/>
    <property type="molecule type" value="Genomic_DNA"/>
</dbReference>
<evidence type="ECO:0000256" key="2">
    <source>
        <dbReference type="ARBA" id="ARBA00005641"/>
    </source>
</evidence>
<keyword evidence="6" id="KW-0735">Signal-anchor</keyword>
<evidence type="ECO:0000256" key="15">
    <source>
        <dbReference type="ARBA" id="ARBA00041260"/>
    </source>
</evidence>
<dbReference type="Pfam" id="PF00150">
    <property type="entry name" value="Cellulase"/>
    <property type="match status" value="1"/>
</dbReference>
<feature type="transmembrane region" description="Helical" evidence="17">
    <location>
        <begin position="92"/>
        <end position="117"/>
    </location>
</feature>
<keyword evidence="9" id="KW-0325">Glycoprotein</keyword>
<reference evidence="19 20" key="1">
    <citation type="submission" date="2015-04" db="EMBL/GenBank/DDBJ databases">
        <title>Complete genome sequence of Schizopora paradoxa KUC8140, a cosmopolitan wood degrader in East Asia.</title>
        <authorList>
            <consortium name="DOE Joint Genome Institute"/>
            <person name="Min B."/>
            <person name="Park H."/>
            <person name="Jang Y."/>
            <person name="Kim J.-J."/>
            <person name="Kim K.H."/>
            <person name="Pangilinan J."/>
            <person name="Lipzen A."/>
            <person name="Riley R."/>
            <person name="Grigoriev I.V."/>
            <person name="Spatafora J.W."/>
            <person name="Choi I.-G."/>
        </authorList>
    </citation>
    <scope>NUCLEOTIDE SEQUENCE [LARGE SCALE GENOMIC DNA]</scope>
    <source>
        <strain evidence="19 20">KUC8140</strain>
    </source>
</reference>
<dbReference type="Proteomes" id="UP000053477">
    <property type="component" value="Unassembled WGS sequence"/>
</dbReference>
<evidence type="ECO:0000256" key="8">
    <source>
        <dbReference type="ARBA" id="ARBA00023136"/>
    </source>
</evidence>
<evidence type="ECO:0000256" key="9">
    <source>
        <dbReference type="ARBA" id="ARBA00023180"/>
    </source>
</evidence>
<dbReference type="FunCoup" id="A0A0H2RRC8">
    <property type="interactions" value="27"/>
</dbReference>
<keyword evidence="8 17" id="KW-0472">Membrane</keyword>
<evidence type="ECO:0000256" key="12">
    <source>
        <dbReference type="ARBA" id="ARBA00036824"/>
    </source>
</evidence>
<name>A0A0H2RRC8_9AGAM</name>
<comment type="catalytic activity">
    <reaction evidence="12">
        <text>Successive hydrolysis of beta-D-glucose units from the non-reducing ends of (1-&gt;3)-beta-D-glucans, releasing alpha-glucose.</text>
        <dbReference type="EC" id="3.2.1.58"/>
    </reaction>
</comment>
<evidence type="ECO:0000256" key="7">
    <source>
        <dbReference type="ARBA" id="ARBA00022989"/>
    </source>
</evidence>
<evidence type="ECO:0000256" key="11">
    <source>
        <dbReference type="ARBA" id="ARBA00023316"/>
    </source>
</evidence>
<accession>A0A0H2RRC8</accession>
<dbReference type="GO" id="GO:0009251">
    <property type="term" value="P:glucan catabolic process"/>
    <property type="evidence" value="ECO:0007669"/>
    <property type="project" value="TreeGrafter"/>
</dbReference>
<keyword evidence="3" id="KW-1003">Cell membrane</keyword>
<feature type="compositionally biased region" description="Low complexity" evidence="16">
    <location>
        <begin position="615"/>
        <end position="628"/>
    </location>
</feature>
<dbReference type="GO" id="GO:0004338">
    <property type="term" value="F:glucan exo-1,3-beta-glucosidase activity"/>
    <property type="evidence" value="ECO:0007669"/>
    <property type="project" value="UniProtKB-EC"/>
</dbReference>
<keyword evidence="5 19" id="KW-0378">Hydrolase</keyword>
<dbReference type="GO" id="GO:0005886">
    <property type="term" value="C:plasma membrane"/>
    <property type="evidence" value="ECO:0007669"/>
    <property type="project" value="UniProtKB-SubCell"/>
</dbReference>
<dbReference type="GO" id="GO:0071555">
    <property type="term" value="P:cell wall organization"/>
    <property type="evidence" value="ECO:0007669"/>
    <property type="project" value="UniProtKB-KW"/>
</dbReference>
<proteinExistence type="inferred from homology"/>
<gene>
    <name evidence="19" type="ORF">SCHPADRAFT_826756</name>
</gene>
<dbReference type="Gene3D" id="3.20.20.80">
    <property type="entry name" value="Glycosidases"/>
    <property type="match status" value="1"/>
</dbReference>
<comment type="subcellular location">
    <subcellularLocation>
        <location evidence="1">Cell membrane</location>
        <topology evidence="1">Single-pass type II membrane protein</topology>
    </subcellularLocation>
</comment>
<sequence length="743" mass="79155">MDNLPAGARPRFLGQANDSQSFRDSYGGQSTNNSTYHLNPDGGSSRYSTVPGGDQQFASYRDTPGTPRSPTTPFLSEKNATYASPRQKKRKLGLILGVIAGIFALIAAVVVLVYFLAIKPHNSNKSSGSTSSGTSTAGSSNPTATSGVRTVITGGDGSTVTRNDGTTFTYNNSFGGIWYWDPNDPFNNGARAQSWSPALNETFNYGSDIIRGVNLGGWLNTEPFISPALYEKYANGTPVAIDEWTLSQNMRADTSSGGGISQLEDHYKTFITEDDFAQIAAAGLNWVRIPLGYWAIETRGDEPFLEKTSWTYFLMAIQWARKYGIRINLDFHALPGSQNGWNHSGRLGTINVLLGPMGYANAQRSLDYIRILAEFISQPEYKDVIPYFGIMNEPQATNMGQEVLSTFYLQAYNIVRNAGGIGQGNGPFVSFHDGFLGQNNWAGFLPGADRIALDTHPYLCFSTQSAGAVSTFIDAPCTGWAANMNTSMTAFGLNAAGEFSLAVNDCGEFVNGVGLGTRFEGTYPGVTTVTGSCASYLAWQSWDDATKQDYMQLALHSMDALQNWFFWTWKIGNSSISGTVMAPHWSYQLGLQNGWMPTDPRASVGQCGGGSPFNGPLAPSATGGAGAGTIPPSVTSSLAWPPASISGGGVISVLPSYTPTGTVPTLTPPTFTITSGKQTTTASAGDGWLNSADNAGLMTDIASCSYLDPWVGSAAPPSPLCSAGATKREAIPEPVLTHIPARP</sequence>
<evidence type="ECO:0000256" key="16">
    <source>
        <dbReference type="SAM" id="MobiDB-lite"/>
    </source>
</evidence>
<evidence type="ECO:0000256" key="5">
    <source>
        <dbReference type="ARBA" id="ARBA00022801"/>
    </source>
</evidence>
<dbReference type="GO" id="GO:0005576">
    <property type="term" value="C:extracellular region"/>
    <property type="evidence" value="ECO:0007669"/>
    <property type="project" value="TreeGrafter"/>
</dbReference>
<dbReference type="InterPro" id="IPR017853">
    <property type="entry name" value="GH"/>
</dbReference>
<protein>
    <recommendedName>
        <fullName evidence="14">glucan 1,3-beta-glucosidase</fullName>
        <ecNumber evidence="14">3.2.1.58</ecNumber>
    </recommendedName>
    <alternativeName>
        <fullName evidence="15">Exo-1,3-beta-glucanase D</fullName>
    </alternativeName>
</protein>
<evidence type="ECO:0000256" key="1">
    <source>
        <dbReference type="ARBA" id="ARBA00004401"/>
    </source>
</evidence>
<evidence type="ECO:0000256" key="13">
    <source>
        <dbReference type="ARBA" id="ARBA00037126"/>
    </source>
</evidence>
<evidence type="ECO:0000313" key="19">
    <source>
        <dbReference type="EMBL" id="KLO14167.1"/>
    </source>
</evidence>
<keyword evidence="7 17" id="KW-1133">Transmembrane helix</keyword>
<dbReference type="OrthoDB" id="62120at2759"/>